<dbReference type="InterPro" id="IPR051859">
    <property type="entry name" value="DCAF"/>
</dbReference>
<dbReference type="PRINTS" id="PR00320">
    <property type="entry name" value="GPROTEINBRPT"/>
</dbReference>
<dbReference type="Proteomes" id="UP000001514">
    <property type="component" value="Unassembled WGS sequence"/>
</dbReference>
<dbReference type="GO" id="GO:0043161">
    <property type="term" value="P:proteasome-mediated ubiquitin-dependent protein catabolic process"/>
    <property type="evidence" value="ECO:0000318"/>
    <property type="project" value="GO_Central"/>
</dbReference>
<evidence type="ECO:0008006" key="7">
    <source>
        <dbReference type="Google" id="ProtNLM"/>
    </source>
</evidence>
<dbReference type="InterPro" id="IPR015943">
    <property type="entry name" value="WD40/YVTN_repeat-like_dom_sf"/>
</dbReference>
<keyword evidence="2" id="KW-0677">Repeat</keyword>
<evidence type="ECO:0000256" key="2">
    <source>
        <dbReference type="ARBA" id="ARBA00022737"/>
    </source>
</evidence>
<dbReference type="Pfam" id="PF00400">
    <property type="entry name" value="WD40"/>
    <property type="match status" value="6"/>
</dbReference>
<dbReference type="PANTHER" id="PTHR19847">
    <property type="entry name" value="DDB1- AND CUL4-ASSOCIATED FACTOR 11"/>
    <property type="match status" value="1"/>
</dbReference>
<comment type="similarity">
    <text evidence="3">Belongs to the WD repeat LEC14B family.</text>
</comment>
<dbReference type="KEGG" id="smo:SELMODRAFT_88222"/>
<dbReference type="FunFam" id="2.130.10.10:FF:000492">
    <property type="entry name" value="LEC14B homolog isoform X2"/>
    <property type="match status" value="1"/>
</dbReference>
<evidence type="ECO:0000256" key="4">
    <source>
        <dbReference type="PROSITE-ProRule" id="PRU00221"/>
    </source>
</evidence>
<dbReference type="OMA" id="GCLYTYD"/>
<dbReference type="PANTHER" id="PTHR19847:SF7">
    <property type="entry name" value="DDB1- AND CUL4-ASSOCIATED FACTOR 11"/>
    <property type="match status" value="1"/>
</dbReference>
<dbReference type="STRING" id="88036.D8R9B3"/>
<evidence type="ECO:0000313" key="6">
    <source>
        <dbReference type="Proteomes" id="UP000001514"/>
    </source>
</evidence>
<dbReference type="SUPFAM" id="SSF50978">
    <property type="entry name" value="WD40 repeat-like"/>
    <property type="match status" value="1"/>
</dbReference>
<dbReference type="GO" id="GO:0080008">
    <property type="term" value="C:Cul4-RING E3 ubiquitin ligase complex"/>
    <property type="evidence" value="ECO:0000318"/>
    <property type="project" value="GO_Central"/>
</dbReference>
<dbReference type="InterPro" id="IPR001680">
    <property type="entry name" value="WD40_rpt"/>
</dbReference>
<feature type="repeat" description="WD" evidence="4">
    <location>
        <begin position="172"/>
        <end position="206"/>
    </location>
</feature>
<dbReference type="Gene3D" id="2.130.10.10">
    <property type="entry name" value="YVTN repeat-like/Quinoprotein amine dehydrogenase"/>
    <property type="match status" value="3"/>
</dbReference>
<keyword evidence="1 4" id="KW-0853">WD repeat</keyword>
<evidence type="ECO:0000313" key="5">
    <source>
        <dbReference type="EMBL" id="EFJ31379.1"/>
    </source>
</evidence>
<feature type="repeat" description="WD" evidence="4">
    <location>
        <begin position="254"/>
        <end position="295"/>
    </location>
</feature>
<name>D8R9B3_SELML</name>
<gene>
    <name evidence="5" type="ORF">SELMODRAFT_88222</name>
</gene>
<dbReference type="AlphaFoldDB" id="D8R9B3"/>
<evidence type="ECO:0000256" key="3">
    <source>
        <dbReference type="ARBA" id="ARBA00061298"/>
    </source>
</evidence>
<dbReference type="eggNOG" id="KOG0266">
    <property type="taxonomic scope" value="Eukaryota"/>
</dbReference>
<feature type="repeat" description="WD" evidence="4">
    <location>
        <begin position="207"/>
        <end position="240"/>
    </location>
</feature>
<dbReference type="InterPro" id="IPR036322">
    <property type="entry name" value="WD40_repeat_dom_sf"/>
</dbReference>
<dbReference type="FunFam" id="2.130.10.10:FF:000557">
    <property type="entry name" value="WD repeat protein"/>
    <property type="match status" value="1"/>
</dbReference>
<dbReference type="InterPro" id="IPR020472">
    <property type="entry name" value="WD40_PAC1"/>
</dbReference>
<accession>D8R9B3</accession>
<dbReference type="InParanoid" id="D8R9B3"/>
<organism evidence="6">
    <name type="scientific">Selaginella moellendorffii</name>
    <name type="common">Spikemoss</name>
    <dbReference type="NCBI Taxonomy" id="88036"/>
    <lineage>
        <taxon>Eukaryota</taxon>
        <taxon>Viridiplantae</taxon>
        <taxon>Streptophyta</taxon>
        <taxon>Embryophyta</taxon>
        <taxon>Tracheophyta</taxon>
        <taxon>Lycopodiopsida</taxon>
        <taxon>Selaginellales</taxon>
        <taxon>Selaginellaceae</taxon>
        <taxon>Selaginella</taxon>
    </lineage>
</organism>
<dbReference type="Gramene" id="EFJ31379">
    <property type="protein sequence ID" value="EFJ31379"/>
    <property type="gene ID" value="SELMODRAFT_88222"/>
</dbReference>
<reference evidence="5 6" key="1">
    <citation type="journal article" date="2011" name="Science">
        <title>The Selaginella genome identifies genetic changes associated with the evolution of vascular plants.</title>
        <authorList>
            <person name="Banks J.A."/>
            <person name="Nishiyama T."/>
            <person name="Hasebe M."/>
            <person name="Bowman J.L."/>
            <person name="Gribskov M."/>
            <person name="dePamphilis C."/>
            <person name="Albert V.A."/>
            <person name="Aono N."/>
            <person name="Aoyama T."/>
            <person name="Ambrose B.A."/>
            <person name="Ashton N.W."/>
            <person name="Axtell M.J."/>
            <person name="Barker E."/>
            <person name="Barker M.S."/>
            <person name="Bennetzen J.L."/>
            <person name="Bonawitz N.D."/>
            <person name="Chapple C."/>
            <person name="Cheng C."/>
            <person name="Correa L.G."/>
            <person name="Dacre M."/>
            <person name="DeBarry J."/>
            <person name="Dreyer I."/>
            <person name="Elias M."/>
            <person name="Engstrom E.M."/>
            <person name="Estelle M."/>
            <person name="Feng L."/>
            <person name="Finet C."/>
            <person name="Floyd S.K."/>
            <person name="Frommer W.B."/>
            <person name="Fujita T."/>
            <person name="Gramzow L."/>
            <person name="Gutensohn M."/>
            <person name="Harholt J."/>
            <person name="Hattori M."/>
            <person name="Heyl A."/>
            <person name="Hirai T."/>
            <person name="Hiwatashi Y."/>
            <person name="Ishikawa M."/>
            <person name="Iwata M."/>
            <person name="Karol K.G."/>
            <person name="Koehler B."/>
            <person name="Kolukisaoglu U."/>
            <person name="Kubo M."/>
            <person name="Kurata T."/>
            <person name="Lalonde S."/>
            <person name="Li K."/>
            <person name="Li Y."/>
            <person name="Litt A."/>
            <person name="Lyons E."/>
            <person name="Manning G."/>
            <person name="Maruyama T."/>
            <person name="Michael T.P."/>
            <person name="Mikami K."/>
            <person name="Miyazaki S."/>
            <person name="Morinaga S."/>
            <person name="Murata T."/>
            <person name="Mueller-Roeber B."/>
            <person name="Nelson D.R."/>
            <person name="Obara M."/>
            <person name="Oguri Y."/>
            <person name="Olmstead R.G."/>
            <person name="Onodera N."/>
            <person name="Petersen B.L."/>
            <person name="Pils B."/>
            <person name="Prigge M."/>
            <person name="Rensing S.A."/>
            <person name="Riano-Pachon D.M."/>
            <person name="Roberts A.W."/>
            <person name="Sato Y."/>
            <person name="Scheller H.V."/>
            <person name="Schulz B."/>
            <person name="Schulz C."/>
            <person name="Shakirov E.V."/>
            <person name="Shibagaki N."/>
            <person name="Shinohara N."/>
            <person name="Shippen D.E."/>
            <person name="Soerensen I."/>
            <person name="Sotooka R."/>
            <person name="Sugimoto N."/>
            <person name="Sugita M."/>
            <person name="Sumikawa N."/>
            <person name="Tanurdzic M."/>
            <person name="Theissen G."/>
            <person name="Ulvskov P."/>
            <person name="Wakazuki S."/>
            <person name="Weng J.K."/>
            <person name="Willats W.W."/>
            <person name="Wipf D."/>
            <person name="Wolf P.G."/>
            <person name="Yang L."/>
            <person name="Zimmer A.D."/>
            <person name="Zhu Q."/>
            <person name="Mitros T."/>
            <person name="Hellsten U."/>
            <person name="Loque D."/>
            <person name="Otillar R."/>
            <person name="Salamov A."/>
            <person name="Schmutz J."/>
            <person name="Shapiro H."/>
            <person name="Lindquist E."/>
            <person name="Lucas S."/>
            <person name="Rokhsar D."/>
            <person name="Grigoriev I.V."/>
        </authorList>
    </citation>
    <scope>NUCLEOTIDE SEQUENCE [LARGE SCALE GENOMIC DNA]</scope>
</reference>
<proteinExistence type="inferred from homology"/>
<dbReference type="FunCoup" id="D8R9B3">
    <property type="interactions" value="3829"/>
</dbReference>
<protein>
    <recommendedName>
        <fullName evidence="7">LEC14B homolog</fullName>
    </recommendedName>
</protein>
<dbReference type="PROSITE" id="PS50082">
    <property type="entry name" value="WD_REPEATS_2"/>
    <property type="match status" value="3"/>
</dbReference>
<keyword evidence="6" id="KW-1185">Reference proteome</keyword>
<dbReference type="EMBL" id="GL377574">
    <property type="protein sequence ID" value="EFJ31379.1"/>
    <property type="molecule type" value="Genomic_DNA"/>
</dbReference>
<dbReference type="SMART" id="SM00320">
    <property type="entry name" value="WD40"/>
    <property type="match status" value="6"/>
</dbReference>
<sequence length="419" mass="46933">MATSASDETLKRARAKNGRTVNTVSMLAGREINSSKNGKFSRAEACHVSSRILPDKGPEILERKSSRLYISQFSNDGSLFIAGFQDRTIVVYDADNNWTIHKRVKARNMNWTITDTALSPDQRFLVYASITPVVFLVNLGNETGGIDSLANVTDIHEGLSLSSYDDDGDFGIWSLKFSQDGNEIVAGSNDNCIYVYDLNAATTTYRVSAHNDEVNTVAFADESSHLIYSGSDDYLCKVWDRRCFSANNKPAGELVGHLGGVTSIDSRGDGRHFISNSKDQSIKLWDIRTMSSGSNFERAQVPRIRWDYRCMRVPPRLRTVAHPGDESLMTYKGHEVLQTLIRCYFSPRISTGQKYIYTGSYDGTVHIYDVVTGHTAATLSFHNHPVRDCSWHPWQPVLVSSCWGGNLVKWDHDPRSMDF</sequence>
<dbReference type="HOGENOM" id="CLU_014280_3_2_1"/>
<dbReference type="PROSITE" id="PS50294">
    <property type="entry name" value="WD_REPEATS_REGION"/>
    <property type="match status" value="2"/>
</dbReference>
<evidence type="ECO:0000256" key="1">
    <source>
        <dbReference type="ARBA" id="ARBA00022574"/>
    </source>
</evidence>